<sequence length="77" mass="8688">MSHKPILYSRIIRSGEMPKLVHFLIKTRVVRSQTQAMLLLMLAVALFSGLTVYFYLYASGGLAYDTSLPSVVEAYPY</sequence>
<comment type="caution">
    <text evidence="2">The sequence shown here is derived from an EMBL/GenBank/DDBJ whole genome shotgun (WGS) entry which is preliminary data.</text>
</comment>
<evidence type="ECO:0000313" key="3">
    <source>
        <dbReference type="Proteomes" id="UP000178121"/>
    </source>
</evidence>
<keyword evidence="1" id="KW-1133">Transmembrane helix</keyword>
<gene>
    <name evidence="2" type="ORF">A2849_03015</name>
</gene>
<dbReference type="Proteomes" id="UP000178121">
    <property type="component" value="Unassembled WGS sequence"/>
</dbReference>
<accession>A0A1G2M8V9</accession>
<evidence type="ECO:0000313" key="2">
    <source>
        <dbReference type="EMBL" id="OHA20263.1"/>
    </source>
</evidence>
<name>A0A1G2M8V9_9BACT</name>
<proteinExistence type="predicted"/>
<keyword evidence="1" id="KW-0472">Membrane</keyword>
<protein>
    <submittedName>
        <fullName evidence="2">Uncharacterized protein</fullName>
    </submittedName>
</protein>
<organism evidence="2 3">
    <name type="scientific">Candidatus Taylorbacteria bacterium RIFCSPHIGHO2_01_FULL_51_15</name>
    <dbReference type="NCBI Taxonomy" id="1802304"/>
    <lineage>
        <taxon>Bacteria</taxon>
        <taxon>Candidatus Tayloriibacteriota</taxon>
    </lineage>
</organism>
<feature type="transmembrane region" description="Helical" evidence="1">
    <location>
        <begin position="36"/>
        <end position="58"/>
    </location>
</feature>
<dbReference type="EMBL" id="MHRI01000032">
    <property type="protein sequence ID" value="OHA20263.1"/>
    <property type="molecule type" value="Genomic_DNA"/>
</dbReference>
<dbReference type="AlphaFoldDB" id="A0A1G2M8V9"/>
<keyword evidence="1" id="KW-0812">Transmembrane</keyword>
<reference evidence="2 3" key="1">
    <citation type="journal article" date="2016" name="Nat. Commun.">
        <title>Thousands of microbial genomes shed light on interconnected biogeochemical processes in an aquifer system.</title>
        <authorList>
            <person name="Anantharaman K."/>
            <person name="Brown C.T."/>
            <person name="Hug L.A."/>
            <person name="Sharon I."/>
            <person name="Castelle C.J."/>
            <person name="Probst A.J."/>
            <person name="Thomas B.C."/>
            <person name="Singh A."/>
            <person name="Wilkins M.J."/>
            <person name="Karaoz U."/>
            <person name="Brodie E.L."/>
            <person name="Williams K.H."/>
            <person name="Hubbard S.S."/>
            <person name="Banfield J.F."/>
        </authorList>
    </citation>
    <scope>NUCLEOTIDE SEQUENCE [LARGE SCALE GENOMIC DNA]</scope>
</reference>
<evidence type="ECO:0000256" key="1">
    <source>
        <dbReference type="SAM" id="Phobius"/>
    </source>
</evidence>